<dbReference type="SUPFAM" id="SSF52540">
    <property type="entry name" value="P-loop containing nucleoside triphosphate hydrolases"/>
    <property type="match status" value="1"/>
</dbReference>
<dbReference type="Pfam" id="PF12705">
    <property type="entry name" value="PDDEXK_1"/>
    <property type="match status" value="1"/>
</dbReference>
<dbReference type="InterPro" id="IPR011604">
    <property type="entry name" value="PDDEXK-like_dom_sf"/>
</dbReference>
<accession>A0A846QS98</accession>
<gene>
    <name evidence="2" type="ORF">GGQ74_003114</name>
</gene>
<organism evidence="2 3">
    <name type="scientific">Desulfobaculum xiamenense</name>
    <dbReference type="NCBI Taxonomy" id="995050"/>
    <lineage>
        <taxon>Bacteria</taxon>
        <taxon>Pseudomonadati</taxon>
        <taxon>Thermodesulfobacteriota</taxon>
        <taxon>Desulfovibrionia</taxon>
        <taxon>Desulfovibrionales</taxon>
        <taxon>Desulfovibrionaceae</taxon>
        <taxon>Desulfobaculum</taxon>
    </lineage>
</organism>
<sequence>MRRMTIVGWRGDFVSALADIIIERTGADMRRTLVIFPHQRPRRHLVEHLAADPALPKPMFLPEALSVNEWIPQLRQELDPRPLRTVNLLDRAGLLYEVVAGLRREGSGLLAELPVERERFFPWGARLAELLEELFRHGRTPANLQHLSGDVQPMAAALLEHLSLIHERYDAALAERDWTTPGRDARWVAAHADEAAALMRDRQIFIAGFYALTGTEDAIFRAAWESGAAEVVLHTDPALATGGHPHWTCSEHVRWIERWGATPEPHDTAPDDAPEPDISFVEGFDLHSQLKALEETLAVSEPRNTAVVIPDTSCLMPVLHHLPIKDVNISMGYPLTHSSLHRLVEIVLRLQETSQGPGRYYWREVIALIRHPYLKMLEPAGTAPLRGLLREFEKSIRGGGKFLDPTAWEPAADAWPEDADAAFREIQLSCLRGVIAACCTRFETVRTLAELGDALAGIASELVPENGEGPWHRFPIDAECLFRLVKSSIPALTDCAISRDIYPRPVLFSVLRQLLDRERVPFEAEPLTGLQVLGMLESRLLRFNTVHILDATDDKLPGATGYDPLLPDPLRRELDLPDSRHRSLVSAHNFHRLIAGARRVRIYYQCGADGAGPLGGKSIRSRFVEELLWEEEKRRGELLRSGTPPLESVTLPVRGLPTAVHAIEKTPAVQDALERRLAGKSVSSSMLDCYLRCPVRFFNQYLTPLRPVDEVSEDGDPAELGTLVHDVLRTFLTSHVGRPTDLSALPATELMNLFSERLRDTAFFAQMPWDMRTALERTGRERLRRFLQGQGMTTILRLEETYEAQMRIDERPVLLKGIFDRIDERDGEPIILDYKTGGMGVPAHGLWGDDELWNDVEDWEPGGESPLARLAERLPSIQLPLYSHLYAESVGTMPRNAGWVELRDTGAEKFLFSDKADDDLRERAISEQTPAAVRFLLRHMLHGERFEARPGRHCDWCPYGFACPRG</sequence>
<dbReference type="InterPro" id="IPR011335">
    <property type="entry name" value="Restrct_endonuc-II-like"/>
</dbReference>
<keyword evidence="3" id="KW-1185">Reference proteome</keyword>
<protein>
    <recommendedName>
        <fullName evidence="1">PD-(D/E)XK endonuclease-like domain-containing protein</fullName>
    </recommendedName>
</protein>
<proteinExistence type="predicted"/>
<dbReference type="SUPFAM" id="SSF52980">
    <property type="entry name" value="Restriction endonuclease-like"/>
    <property type="match status" value="1"/>
</dbReference>
<feature type="domain" description="PD-(D/E)XK endonuclease-like" evidence="1">
    <location>
        <begin position="682"/>
        <end position="964"/>
    </location>
</feature>
<name>A0A846QS98_9BACT</name>
<dbReference type="InterPro" id="IPR038726">
    <property type="entry name" value="PDDEXK_AddAB-type"/>
</dbReference>
<comment type="caution">
    <text evidence="2">The sequence shown here is derived from an EMBL/GenBank/DDBJ whole genome shotgun (WGS) entry which is preliminary data.</text>
</comment>
<dbReference type="EMBL" id="JAATJA010000005">
    <property type="protein sequence ID" value="NJB69412.1"/>
    <property type="molecule type" value="Genomic_DNA"/>
</dbReference>
<evidence type="ECO:0000313" key="2">
    <source>
        <dbReference type="EMBL" id="NJB69412.1"/>
    </source>
</evidence>
<evidence type="ECO:0000313" key="3">
    <source>
        <dbReference type="Proteomes" id="UP000580856"/>
    </source>
</evidence>
<dbReference type="AlphaFoldDB" id="A0A846QS98"/>
<dbReference type="RefSeq" id="WP_167942501.1">
    <property type="nucleotide sequence ID" value="NZ_JAATJA010000005.1"/>
</dbReference>
<dbReference type="Proteomes" id="UP000580856">
    <property type="component" value="Unassembled WGS sequence"/>
</dbReference>
<dbReference type="InterPro" id="IPR027417">
    <property type="entry name" value="P-loop_NTPase"/>
</dbReference>
<evidence type="ECO:0000259" key="1">
    <source>
        <dbReference type="Pfam" id="PF12705"/>
    </source>
</evidence>
<dbReference type="Gene3D" id="3.90.320.10">
    <property type="match status" value="1"/>
</dbReference>
<reference evidence="2 3" key="1">
    <citation type="submission" date="2020-03" db="EMBL/GenBank/DDBJ databases">
        <title>Genomic Encyclopedia of Type Strains, Phase IV (KMG-IV): sequencing the most valuable type-strain genomes for metagenomic binning, comparative biology and taxonomic classification.</title>
        <authorList>
            <person name="Goeker M."/>
        </authorList>
    </citation>
    <scope>NUCLEOTIDE SEQUENCE [LARGE SCALE GENOMIC DNA]</scope>
    <source>
        <strain evidence="2 3">DSM 24233</strain>
    </source>
</reference>